<gene>
    <name evidence="1" type="ORF">AOB60_21070</name>
</gene>
<reference evidence="2" key="1">
    <citation type="submission" date="2015-09" db="EMBL/GenBank/DDBJ databases">
        <authorList>
            <person name="Graham D.E."/>
            <person name="Mahan K.M."/>
            <person name="Klingeman D.M."/>
            <person name="Fida T."/>
            <person name="Giannone R.J."/>
            <person name="Hettich R.L."/>
            <person name="Parry R.J."/>
            <person name="Spain J.C."/>
        </authorList>
    </citation>
    <scope>NUCLEOTIDE SEQUENCE [LARGE SCALE GENOMIC DNA]</scope>
    <source>
        <strain evidence="2">JCM 4701</strain>
    </source>
</reference>
<sequence length="71" mass="7645">MFQAFEYVLGVSDQVLSGRGECDPAPCPLQQGHSCLAFQQGQLLGDRGWAERQCLGDGGDGASVREFPEQT</sequence>
<dbReference type="Proteomes" id="UP000236047">
    <property type="component" value="Unassembled WGS sequence"/>
</dbReference>
<proteinExistence type="predicted"/>
<dbReference type="AlphaFoldDB" id="A0A2N8P7G1"/>
<name>A0A2N8P7G1_STRNR</name>
<organism evidence="1 2">
    <name type="scientific">Streptomyces noursei</name>
    <name type="common">Streptomyces albulus</name>
    <dbReference type="NCBI Taxonomy" id="1971"/>
    <lineage>
        <taxon>Bacteria</taxon>
        <taxon>Bacillati</taxon>
        <taxon>Actinomycetota</taxon>
        <taxon>Actinomycetes</taxon>
        <taxon>Kitasatosporales</taxon>
        <taxon>Streptomycetaceae</taxon>
        <taxon>Streptomyces</taxon>
    </lineage>
</organism>
<accession>A0A2N8P7G1</accession>
<keyword evidence="2" id="KW-1185">Reference proteome</keyword>
<evidence type="ECO:0000313" key="2">
    <source>
        <dbReference type="Proteomes" id="UP000236047"/>
    </source>
</evidence>
<protein>
    <submittedName>
        <fullName evidence="1">Uncharacterized protein</fullName>
    </submittedName>
</protein>
<dbReference type="EMBL" id="LJSN01000003">
    <property type="protein sequence ID" value="PNE36955.1"/>
    <property type="molecule type" value="Genomic_DNA"/>
</dbReference>
<comment type="caution">
    <text evidence="1">The sequence shown here is derived from an EMBL/GenBank/DDBJ whole genome shotgun (WGS) entry which is preliminary data.</text>
</comment>
<evidence type="ECO:0000313" key="1">
    <source>
        <dbReference type="EMBL" id="PNE36955.1"/>
    </source>
</evidence>